<organism evidence="1 2">
    <name type="scientific">Dothidotthia symphoricarpi CBS 119687</name>
    <dbReference type="NCBI Taxonomy" id="1392245"/>
    <lineage>
        <taxon>Eukaryota</taxon>
        <taxon>Fungi</taxon>
        <taxon>Dikarya</taxon>
        <taxon>Ascomycota</taxon>
        <taxon>Pezizomycotina</taxon>
        <taxon>Dothideomycetes</taxon>
        <taxon>Pleosporomycetidae</taxon>
        <taxon>Pleosporales</taxon>
        <taxon>Dothidotthiaceae</taxon>
        <taxon>Dothidotthia</taxon>
    </lineage>
</organism>
<dbReference type="Gene3D" id="2.60.120.330">
    <property type="entry name" value="B-lactam Antibiotic, Isopenicillin N Synthase, Chain"/>
    <property type="match status" value="1"/>
</dbReference>
<proteinExistence type="predicted"/>
<accession>A0A6A6AED4</accession>
<reference evidence="1" key="1">
    <citation type="journal article" date="2020" name="Stud. Mycol.">
        <title>101 Dothideomycetes genomes: a test case for predicting lifestyles and emergence of pathogens.</title>
        <authorList>
            <person name="Haridas S."/>
            <person name="Albert R."/>
            <person name="Binder M."/>
            <person name="Bloem J."/>
            <person name="Labutti K."/>
            <person name="Salamov A."/>
            <person name="Andreopoulos B."/>
            <person name="Baker S."/>
            <person name="Barry K."/>
            <person name="Bills G."/>
            <person name="Bluhm B."/>
            <person name="Cannon C."/>
            <person name="Castanera R."/>
            <person name="Culley D."/>
            <person name="Daum C."/>
            <person name="Ezra D."/>
            <person name="Gonzalez J."/>
            <person name="Henrissat B."/>
            <person name="Kuo A."/>
            <person name="Liang C."/>
            <person name="Lipzen A."/>
            <person name="Lutzoni F."/>
            <person name="Magnuson J."/>
            <person name="Mondo S."/>
            <person name="Nolan M."/>
            <person name="Ohm R."/>
            <person name="Pangilinan J."/>
            <person name="Park H.-J."/>
            <person name="Ramirez L."/>
            <person name="Alfaro M."/>
            <person name="Sun H."/>
            <person name="Tritt A."/>
            <person name="Yoshinaga Y."/>
            <person name="Zwiers L.-H."/>
            <person name="Turgeon B."/>
            <person name="Goodwin S."/>
            <person name="Spatafora J."/>
            <person name="Crous P."/>
            <person name="Grigoriev I."/>
        </authorList>
    </citation>
    <scope>NUCLEOTIDE SEQUENCE</scope>
    <source>
        <strain evidence="1">CBS 119687</strain>
    </source>
</reference>
<dbReference type="RefSeq" id="XP_033524557.1">
    <property type="nucleotide sequence ID" value="XM_033662776.1"/>
</dbReference>
<sequence length="64" mass="7287">QRWPNDTIPAGVHQFWLPSLTEKTSTVFFVNAHRDSLVGALPHSMPEGSPSRYKDIAVIEFHNR</sequence>
<evidence type="ECO:0000313" key="2">
    <source>
        <dbReference type="Proteomes" id="UP000799771"/>
    </source>
</evidence>
<feature type="non-terminal residue" evidence="1">
    <location>
        <position position="64"/>
    </location>
</feature>
<dbReference type="EMBL" id="ML977505">
    <property type="protein sequence ID" value="KAF2130170.1"/>
    <property type="molecule type" value="Genomic_DNA"/>
</dbReference>
<evidence type="ECO:0000313" key="1">
    <source>
        <dbReference type="EMBL" id="KAF2130170.1"/>
    </source>
</evidence>
<dbReference type="AlphaFoldDB" id="A0A6A6AED4"/>
<protein>
    <submittedName>
        <fullName evidence="1">Uncharacterized protein</fullName>
    </submittedName>
</protein>
<dbReference type="SUPFAM" id="SSF51197">
    <property type="entry name" value="Clavaminate synthase-like"/>
    <property type="match status" value="1"/>
</dbReference>
<dbReference type="InterPro" id="IPR027443">
    <property type="entry name" value="IPNS-like_sf"/>
</dbReference>
<feature type="non-terminal residue" evidence="1">
    <location>
        <position position="1"/>
    </location>
</feature>
<dbReference type="Proteomes" id="UP000799771">
    <property type="component" value="Unassembled WGS sequence"/>
</dbReference>
<name>A0A6A6AED4_9PLEO</name>
<keyword evidence="2" id="KW-1185">Reference proteome</keyword>
<dbReference type="GeneID" id="54403208"/>
<gene>
    <name evidence="1" type="ORF">P153DRAFT_256119</name>
</gene>